<dbReference type="SUPFAM" id="SSF51556">
    <property type="entry name" value="Metallo-dependent hydrolases"/>
    <property type="match status" value="1"/>
</dbReference>
<dbReference type="Gene3D" id="2.30.40.10">
    <property type="entry name" value="Urease, subunit C, domain 1"/>
    <property type="match status" value="1"/>
</dbReference>
<dbReference type="PANTHER" id="PTHR43794">
    <property type="entry name" value="AMINOHYDROLASE SSNA-RELATED"/>
    <property type="match status" value="1"/>
</dbReference>
<dbReference type="Gene3D" id="3.20.20.140">
    <property type="entry name" value="Metal-dependent hydrolases"/>
    <property type="match status" value="1"/>
</dbReference>
<keyword evidence="1 4" id="KW-0378">Hydrolase</keyword>
<dbReference type="InterPro" id="IPR032466">
    <property type="entry name" value="Metal_Hydrolase"/>
</dbReference>
<name>A0A5C3MQZ3_9AGAM</name>
<dbReference type="EMBL" id="ML213524">
    <property type="protein sequence ID" value="TFK47410.1"/>
    <property type="molecule type" value="Genomic_DNA"/>
</dbReference>
<dbReference type="InterPro" id="IPR006680">
    <property type="entry name" value="Amidohydro-rel"/>
</dbReference>
<sequence>MPPKTCSTILLRNGLLATYSKGDDPLSVPATRRVDVLIEDDRIVDVAEPNSLKLPQYYFVIDCSNKWIAPGFVDTHRHVWMSVVNDQEDWTLSEYLCKLSWTTAALVTAEDVYLGQLAGCLQAIHGGTTTVVDHFHCANSVDHIEQAIRATDESGLRSMFCIARQSLPTSIDPLEFDDDEEVSKMQMDTIVRLSSRDKGRLTADGRVTLGMAYDVQGINSAEDTRIVSLVRSLGVRPITAHYVGGPQAPAYSKKVRAWSEAGLLKDDVIFSHGSGLMHKRCDPDEWKLLKDAGASIASTPEDELGMGHGNPVAYEAVRRGVKAGLGIDSASITSAEMFPAMRFALQWERGRMHEALAKDDQAARYNSLTAASAFRLATLGGAEVAGRSSDIGSIEAGKLADIVLYNAESINLAHCHDPFKGIVFHATAADVEWVIINGEIVKREGNLVRKNWEEVADALRRSIRAVQERVAQYDLDERYAAAMKFKRDRAEDGVEASD</sequence>
<dbReference type="InterPro" id="IPR050287">
    <property type="entry name" value="MTA/SAH_deaminase"/>
</dbReference>
<evidence type="ECO:0000256" key="1">
    <source>
        <dbReference type="ARBA" id="ARBA00022801"/>
    </source>
</evidence>
<evidence type="ECO:0000313" key="5">
    <source>
        <dbReference type="Proteomes" id="UP000305948"/>
    </source>
</evidence>
<feature type="domain" description="Amidohydrolase-related" evidence="3">
    <location>
        <begin position="68"/>
        <end position="441"/>
    </location>
</feature>
<dbReference type="OrthoDB" id="194468at2759"/>
<evidence type="ECO:0000256" key="2">
    <source>
        <dbReference type="SAM" id="Coils"/>
    </source>
</evidence>
<evidence type="ECO:0000313" key="4">
    <source>
        <dbReference type="EMBL" id="TFK47410.1"/>
    </source>
</evidence>
<dbReference type="Proteomes" id="UP000305948">
    <property type="component" value="Unassembled WGS sequence"/>
</dbReference>
<proteinExistence type="predicted"/>
<feature type="coiled-coil region" evidence="2">
    <location>
        <begin position="449"/>
        <end position="476"/>
    </location>
</feature>
<protein>
    <submittedName>
        <fullName evidence="4">Metallo-dependent hydrolase</fullName>
    </submittedName>
</protein>
<dbReference type="AlphaFoldDB" id="A0A5C3MQZ3"/>
<dbReference type="PANTHER" id="PTHR43794:SF11">
    <property type="entry name" value="AMIDOHYDROLASE-RELATED DOMAIN-CONTAINING PROTEIN"/>
    <property type="match status" value="1"/>
</dbReference>
<keyword evidence="5" id="KW-1185">Reference proteome</keyword>
<gene>
    <name evidence="4" type="ORF">OE88DRAFT_801127</name>
</gene>
<dbReference type="Pfam" id="PF01979">
    <property type="entry name" value="Amidohydro_1"/>
    <property type="match status" value="1"/>
</dbReference>
<reference evidence="4 5" key="1">
    <citation type="journal article" date="2019" name="Nat. Ecol. Evol.">
        <title>Megaphylogeny resolves global patterns of mushroom evolution.</title>
        <authorList>
            <person name="Varga T."/>
            <person name="Krizsan K."/>
            <person name="Foldi C."/>
            <person name="Dima B."/>
            <person name="Sanchez-Garcia M."/>
            <person name="Sanchez-Ramirez S."/>
            <person name="Szollosi G.J."/>
            <person name="Szarkandi J.G."/>
            <person name="Papp V."/>
            <person name="Albert L."/>
            <person name="Andreopoulos W."/>
            <person name="Angelini C."/>
            <person name="Antonin V."/>
            <person name="Barry K.W."/>
            <person name="Bougher N.L."/>
            <person name="Buchanan P."/>
            <person name="Buyck B."/>
            <person name="Bense V."/>
            <person name="Catcheside P."/>
            <person name="Chovatia M."/>
            <person name="Cooper J."/>
            <person name="Damon W."/>
            <person name="Desjardin D."/>
            <person name="Finy P."/>
            <person name="Geml J."/>
            <person name="Haridas S."/>
            <person name="Hughes K."/>
            <person name="Justo A."/>
            <person name="Karasinski D."/>
            <person name="Kautmanova I."/>
            <person name="Kiss B."/>
            <person name="Kocsube S."/>
            <person name="Kotiranta H."/>
            <person name="LaButti K.M."/>
            <person name="Lechner B.E."/>
            <person name="Liimatainen K."/>
            <person name="Lipzen A."/>
            <person name="Lukacs Z."/>
            <person name="Mihaltcheva S."/>
            <person name="Morgado L.N."/>
            <person name="Niskanen T."/>
            <person name="Noordeloos M.E."/>
            <person name="Ohm R.A."/>
            <person name="Ortiz-Santana B."/>
            <person name="Ovrebo C."/>
            <person name="Racz N."/>
            <person name="Riley R."/>
            <person name="Savchenko A."/>
            <person name="Shiryaev A."/>
            <person name="Soop K."/>
            <person name="Spirin V."/>
            <person name="Szebenyi C."/>
            <person name="Tomsovsky M."/>
            <person name="Tulloss R.E."/>
            <person name="Uehling J."/>
            <person name="Grigoriev I.V."/>
            <person name="Vagvolgyi C."/>
            <person name="Papp T."/>
            <person name="Martin F.M."/>
            <person name="Miettinen O."/>
            <person name="Hibbett D.S."/>
            <person name="Nagy L.G."/>
        </authorList>
    </citation>
    <scope>NUCLEOTIDE SEQUENCE [LARGE SCALE GENOMIC DNA]</scope>
    <source>
        <strain evidence="4 5">OMC1185</strain>
    </source>
</reference>
<dbReference type="SUPFAM" id="SSF51338">
    <property type="entry name" value="Composite domain of metallo-dependent hydrolases"/>
    <property type="match status" value="2"/>
</dbReference>
<dbReference type="STRING" id="5364.A0A5C3MQZ3"/>
<dbReference type="InterPro" id="IPR011059">
    <property type="entry name" value="Metal-dep_hydrolase_composite"/>
</dbReference>
<organism evidence="4 5">
    <name type="scientific">Heliocybe sulcata</name>
    <dbReference type="NCBI Taxonomy" id="5364"/>
    <lineage>
        <taxon>Eukaryota</taxon>
        <taxon>Fungi</taxon>
        <taxon>Dikarya</taxon>
        <taxon>Basidiomycota</taxon>
        <taxon>Agaricomycotina</taxon>
        <taxon>Agaricomycetes</taxon>
        <taxon>Gloeophyllales</taxon>
        <taxon>Gloeophyllaceae</taxon>
        <taxon>Heliocybe</taxon>
    </lineage>
</organism>
<keyword evidence="2" id="KW-0175">Coiled coil</keyword>
<accession>A0A5C3MQZ3</accession>
<evidence type="ECO:0000259" key="3">
    <source>
        <dbReference type="Pfam" id="PF01979"/>
    </source>
</evidence>
<dbReference type="GO" id="GO:0016810">
    <property type="term" value="F:hydrolase activity, acting on carbon-nitrogen (but not peptide) bonds"/>
    <property type="evidence" value="ECO:0007669"/>
    <property type="project" value="InterPro"/>
</dbReference>